<dbReference type="SUPFAM" id="SSF46458">
    <property type="entry name" value="Globin-like"/>
    <property type="match status" value="1"/>
</dbReference>
<proteinExistence type="predicted"/>
<dbReference type="EMBL" id="JAUFQU010000001">
    <property type="protein sequence ID" value="MDN3705828.1"/>
    <property type="molecule type" value="Genomic_DNA"/>
</dbReference>
<gene>
    <name evidence="1" type="ORF">QW060_01655</name>
</gene>
<dbReference type="InterPro" id="IPR009050">
    <property type="entry name" value="Globin-like_sf"/>
</dbReference>
<dbReference type="Gene3D" id="1.10.490.10">
    <property type="entry name" value="Globins"/>
    <property type="match status" value="1"/>
</dbReference>
<sequence>MNTDTAIRKQVLTRQDLFFIVDAFYKEVRKDEVLGPMFNATIHDWEQHLEKITDFWSNQIFDTRVYKGHPMEAHVEFDKKMHYSITPTHFGTWLFYWLNTINTYYEGANAELLKERARKMQTVLYLKIFEHRPQKSHNKLDEPS</sequence>
<evidence type="ECO:0000313" key="2">
    <source>
        <dbReference type="Proteomes" id="UP001242368"/>
    </source>
</evidence>
<protein>
    <submittedName>
        <fullName evidence="1">Group III truncated hemoglobin</fullName>
    </submittedName>
</protein>
<dbReference type="CDD" id="cd08916">
    <property type="entry name" value="TrHb3_P"/>
    <property type="match status" value="1"/>
</dbReference>
<dbReference type="RefSeq" id="WP_290361977.1">
    <property type="nucleotide sequence ID" value="NZ_JAUFQU010000001.1"/>
</dbReference>
<dbReference type="InterPro" id="IPR012292">
    <property type="entry name" value="Globin/Proto"/>
</dbReference>
<comment type="caution">
    <text evidence="1">The sequence shown here is derived from an EMBL/GenBank/DDBJ whole genome shotgun (WGS) entry which is preliminary data.</text>
</comment>
<name>A0ABT8CMT0_9FLAO</name>
<reference evidence="2" key="1">
    <citation type="journal article" date="2019" name="Int. J. Syst. Evol. Microbiol.">
        <title>The Global Catalogue of Microorganisms (GCM) 10K type strain sequencing project: providing services to taxonomists for standard genome sequencing and annotation.</title>
        <authorList>
            <consortium name="The Broad Institute Genomics Platform"/>
            <consortium name="The Broad Institute Genome Sequencing Center for Infectious Disease"/>
            <person name="Wu L."/>
            <person name="Ma J."/>
        </authorList>
    </citation>
    <scope>NUCLEOTIDE SEQUENCE [LARGE SCALE GENOMIC DNA]</scope>
    <source>
        <strain evidence="2">CECT 7184</strain>
    </source>
</reference>
<organism evidence="1 2">
    <name type="scientific">Paenimyroides ceti</name>
    <dbReference type="NCBI Taxonomy" id="395087"/>
    <lineage>
        <taxon>Bacteria</taxon>
        <taxon>Pseudomonadati</taxon>
        <taxon>Bacteroidota</taxon>
        <taxon>Flavobacteriia</taxon>
        <taxon>Flavobacteriales</taxon>
        <taxon>Flavobacteriaceae</taxon>
        <taxon>Paenimyroides</taxon>
    </lineage>
</organism>
<keyword evidence="2" id="KW-1185">Reference proteome</keyword>
<accession>A0ABT8CMT0</accession>
<dbReference type="Proteomes" id="UP001242368">
    <property type="component" value="Unassembled WGS sequence"/>
</dbReference>
<evidence type="ECO:0000313" key="1">
    <source>
        <dbReference type="EMBL" id="MDN3705828.1"/>
    </source>
</evidence>